<protein>
    <submittedName>
        <fullName evidence="10">Response regulator transcription factor</fullName>
    </submittedName>
</protein>
<proteinExistence type="predicted"/>
<dbReference type="GO" id="GO:0000156">
    <property type="term" value="F:phosphorelay response regulator activity"/>
    <property type="evidence" value="ECO:0007669"/>
    <property type="project" value="TreeGrafter"/>
</dbReference>
<dbReference type="RefSeq" id="WP_253967660.1">
    <property type="nucleotide sequence ID" value="NZ_JAMFTH010000001.1"/>
</dbReference>
<organism evidence="10 11">
    <name type="scientific">Gilvimarinus xylanilyticus</name>
    <dbReference type="NCBI Taxonomy" id="2944139"/>
    <lineage>
        <taxon>Bacteria</taxon>
        <taxon>Pseudomonadati</taxon>
        <taxon>Pseudomonadota</taxon>
        <taxon>Gammaproteobacteria</taxon>
        <taxon>Cellvibrionales</taxon>
        <taxon>Cellvibrionaceae</taxon>
        <taxon>Gilvimarinus</taxon>
    </lineage>
</organism>
<dbReference type="InterPro" id="IPR011006">
    <property type="entry name" value="CheY-like_superfamily"/>
</dbReference>
<dbReference type="InterPro" id="IPR001789">
    <property type="entry name" value="Sig_transdc_resp-reg_receiver"/>
</dbReference>
<dbReference type="GO" id="GO:0000976">
    <property type="term" value="F:transcription cis-regulatory region binding"/>
    <property type="evidence" value="ECO:0007669"/>
    <property type="project" value="TreeGrafter"/>
</dbReference>
<keyword evidence="4 7" id="KW-0238">DNA-binding</keyword>
<feature type="domain" description="Response regulatory" evidence="8">
    <location>
        <begin position="2"/>
        <end position="116"/>
    </location>
</feature>
<dbReference type="Gene3D" id="3.40.50.2300">
    <property type="match status" value="1"/>
</dbReference>
<keyword evidence="11" id="KW-1185">Reference proteome</keyword>
<dbReference type="PANTHER" id="PTHR48111:SF71">
    <property type="entry name" value="TRANSCRIPTIONAL REGULATORY PROTEIN PHOP"/>
    <property type="match status" value="1"/>
</dbReference>
<evidence type="ECO:0000259" key="9">
    <source>
        <dbReference type="PROSITE" id="PS51755"/>
    </source>
</evidence>
<evidence type="ECO:0000259" key="8">
    <source>
        <dbReference type="PROSITE" id="PS50110"/>
    </source>
</evidence>
<comment type="caution">
    <text evidence="10">The sequence shown here is derived from an EMBL/GenBank/DDBJ whole genome shotgun (WGS) entry which is preliminary data.</text>
</comment>
<evidence type="ECO:0000256" key="2">
    <source>
        <dbReference type="ARBA" id="ARBA00023012"/>
    </source>
</evidence>
<name>A0A9X2HWH2_9GAMM</name>
<gene>
    <name evidence="10" type="ORF">M6D89_08890</name>
</gene>
<dbReference type="GO" id="GO:0006355">
    <property type="term" value="P:regulation of DNA-templated transcription"/>
    <property type="evidence" value="ECO:0007669"/>
    <property type="project" value="InterPro"/>
</dbReference>
<evidence type="ECO:0000256" key="4">
    <source>
        <dbReference type="ARBA" id="ARBA00023125"/>
    </source>
</evidence>
<keyword evidence="3" id="KW-0805">Transcription regulation</keyword>
<evidence type="ECO:0000313" key="10">
    <source>
        <dbReference type="EMBL" id="MCP8899410.1"/>
    </source>
</evidence>
<dbReference type="InterPro" id="IPR001867">
    <property type="entry name" value="OmpR/PhoB-type_DNA-bd"/>
</dbReference>
<dbReference type="SMART" id="SM00448">
    <property type="entry name" value="REC"/>
    <property type="match status" value="1"/>
</dbReference>
<dbReference type="SMART" id="SM00862">
    <property type="entry name" value="Trans_reg_C"/>
    <property type="match status" value="1"/>
</dbReference>
<dbReference type="GO" id="GO:0005829">
    <property type="term" value="C:cytosol"/>
    <property type="evidence" value="ECO:0007669"/>
    <property type="project" value="TreeGrafter"/>
</dbReference>
<evidence type="ECO:0000256" key="6">
    <source>
        <dbReference type="PROSITE-ProRule" id="PRU00169"/>
    </source>
</evidence>
<dbReference type="FunFam" id="3.40.50.2300:FF:000002">
    <property type="entry name" value="DNA-binding response regulator PhoP"/>
    <property type="match status" value="1"/>
</dbReference>
<sequence>MRLLIVEDDANLNRQIGEQMQAAGFACDHSHDGREALYLGEEYDYDLAIIDLGLPELDGISLIRQLREKNRNYPMLILTARDAWQDKVEGLEAGGDDYLTKPFHPEELRARVQALLRRAHGLAQSKMHFGTLTIDTDAKAVTLNDRAVELTGYEYNTLLQLALNRGKTLSKAQLTEHLYAQDFDRDSNTIEVFVGRLRKKLDPDGSLNLISTQRGLGYRFNLEPTDS</sequence>
<dbReference type="PROSITE" id="PS51755">
    <property type="entry name" value="OMPR_PHOB"/>
    <property type="match status" value="1"/>
</dbReference>
<evidence type="ECO:0000256" key="7">
    <source>
        <dbReference type="PROSITE-ProRule" id="PRU01091"/>
    </source>
</evidence>
<dbReference type="InterPro" id="IPR036388">
    <property type="entry name" value="WH-like_DNA-bd_sf"/>
</dbReference>
<dbReference type="CDD" id="cd00383">
    <property type="entry name" value="trans_reg_C"/>
    <property type="match status" value="1"/>
</dbReference>
<accession>A0A9X2HWH2</accession>
<keyword evidence="5" id="KW-0804">Transcription</keyword>
<dbReference type="Pfam" id="PF00486">
    <property type="entry name" value="Trans_reg_C"/>
    <property type="match status" value="1"/>
</dbReference>
<keyword evidence="1 6" id="KW-0597">Phosphoprotein</keyword>
<dbReference type="Proteomes" id="UP001139319">
    <property type="component" value="Unassembled WGS sequence"/>
</dbReference>
<evidence type="ECO:0000256" key="1">
    <source>
        <dbReference type="ARBA" id="ARBA00022553"/>
    </source>
</evidence>
<evidence type="ECO:0000313" key="11">
    <source>
        <dbReference type="Proteomes" id="UP001139319"/>
    </source>
</evidence>
<dbReference type="CDD" id="cd19934">
    <property type="entry name" value="REC_OmpR_EcPhoP-like"/>
    <property type="match status" value="1"/>
</dbReference>
<keyword evidence="2" id="KW-0902">Two-component regulatory system</keyword>
<feature type="modified residue" description="4-aspartylphosphate" evidence="6">
    <location>
        <position position="51"/>
    </location>
</feature>
<dbReference type="GO" id="GO:0032993">
    <property type="term" value="C:protein-DNA complex"/>
    <property type="evidence" value="ECO:0007669"/>
    <property type="project" value="TreeGrafter"/>
</dbReference>
<feature type="domain" description="OmpR/PhoB-type" evidence="9">
    <location>
        <begin position="124"/>
        <end position="222"/>
    </location>
</feature>
<evidence type="ECO:0000256" key="5">
    <source>
        <dbReference type="ARBA" id="ARBA00023163"/>
    </source>
</evidence>
<dbReference type="EMBL" id="JAMFTH010000001">
    <property type="protein sequence ID" value="MCP8899410.1"/>
    <property type="molecule type" value="Genomic_DNA"/>
</dbReference>
<dbReference type="Gene3D" id="6.10.250.690">
    <property type="match status" value="1"/>
</dbReference>
<evidence type="ECO:0000256" key="3">
    <source>
        <dbReference type="ARBA" id="ARBA00023015"/>
    </source>
</evidence>
<reference evidence="10" key="1">
    <citation type="submission" date="2022-05" db="EMBL/GenBank/DDBJ databases">
        <authorList>
            <person name="Sun H.-N."/>
        </authorList>
    </citation>
    <scope>NUCLEOTIDE SEQUENCE</scope>
    <source>
        <strain evidence="10">HB14</strain>
    </source>
</reference>
<reference evidence="10" key="2">
    <citation type="submission" date="2023-01" db="EMBL/GenBank/DDBJ databases">
        <title>Gilvimarinus xylanilyticus HB14 isolated from Caulerpa lentillifera aquaculture base in Hainan, China.</title>
        <authorList>
            <person name="Zhang Y.-J."/>
        </authorList>
    </citation>
    <scope>NUCLEOTIDE SEQUENCE</scope>
    <source>
        <strain evidence="10">HB14</strain>
    </source>
</reference>
<dbReference type="InterPro" id="IPR039420">
    <property type="entry name" value="WalR-like"/>
</dbReference>
<dbReference type="SUPFAM" id="SSF52172">
    <property type="entry name" value="CheY-like"/>
    <property type="match status" value="1"/>
</dbReference>
<dbReference type="Pfam" id="PF00072">
    <property type="entry name" value="Response_reg"/>
    <property type="match status" value="1"/>
</dbReference>
<dbReference type="PROSITE" id="PS50110">
    <property type="entry name" value="RESPONSE_REGULATORY"/>
    <property type="match status" value="1"/>
</dbReference>
<dbReference type="PANTHER" id="PTHR48111">
    <property type="entry name" value="REGULATOR OF RPOS"/>
    <property type="match status" value="1"/>
</dbReference>
<feature type="DNA-binding region" description="OmpR/PhoB-type" evidence="7">
    <location>
        <begin position="124"/>
        <end position="222"/>
    </location>
</feature>
<dbReference type="Gene3D" id="1.10.10.10">
    <property type="entry name" value="Winged helix-like DNA-binding domain superfamily/Winged helix DNA-binding domain"/>
    <property type="match status" value="1"/>
</dbReference>
<dbReference type="AlphaFoldDB" id="A0A9X2HWH2"/>